<feature type="signal peptide" evidence="1">
    <location>
        <begin position="1"/>
        <end position="23"/>
    </location>
</feature>
<dbReference type="AlphaFoldDB" id="A0AAE3L2Q8"/>
<organism evidence="2 3">
    <name type="scientific">Irregularibacter muris</name>
    <dbReference type="NCBI Taxonomy" id="1796619"/>
    <lineage>
        <taxon>Bacteria</taxon>
        <taxon>Bacillati</taxon>
        <taxon>Bacillota</taxon>
        <taxon>Clostridia</taxon>
        <taxon>Eubacteriales</taxon>
        <taxon>Eubacteriaceae</taxon>
        <taxon>Irregularibacter</taxon>
    </lineage>
</organism>
<dbReference type="RefSeq" id="WP_257531016.1">
    <property type="nucleotide sequence ID" value="NZ_JANKAS010000006.1"/>
</dbReference>
<evidence type="ECO:0000313" key="2">
    <source>
        <dbReference type="EMBL" id="MCR1899069.1"/>
    </source>
</evidence>
<protein>
    <recommendedName>
        <fullName evidence="4">F5/8 type C domain-containing protein</fullName>
    </recommendedName>
</protein>
<comment type="caution">
    <text evidence="2">The sequence shown here is derived from an EMBL/GenBank/DDBJ whole genome shotgun (WGS) entry which is preliminary data.</text>
</comment>
<reference evidence="2" key="1">
    <citation type="submission" date="2022-07" db="EMBL/GenBank/DDBJ databases">
        <title>Enhanced cultured diversity of the mouse gut microbiota enables custom-made synthetic communities.</title>
        <authorList>
            <person name="Afrizal A."/>
        </authorList>
    </citation>
    <scope>NUCLEOTIDE SEQUENCE</scope>
    <source>
        <strain evidence="2">DSM 28593</strain>
    </source>
</reference>
<name>A0AAE3L2Q8_9FIRM</name>
<keyword evidence="3" id="KW-1185">Reference proteome</keyword>
<feature type="chain" id="PRO_5042020385" description="F5/8 type C domain-containing protein" evidence="1">
    <location>
        <begin position="24"/>
        <end position="171"/>
    </location>
</feature>
<dbReference type="Proteomes" id="UP001205748">
    <property type="component" value="Unassembled WGS sequence"/>
</dbReference>
<sequence>MKKTLIVLLLLFFVLGVPQVALAASEEDQPSYSKVPTVGTPSPYEDYGFSDDSSPYPTVNFGISSASPYFYRVGCQVIKVSNTSIRGMAYTMATQYVDKIGYSLDFQRWNGYKWETLSTVSNYTNNHSKVDSNHMKTITKDNYYRVEVRHLITHNGRTTTKTSTSDYIYIK</sequence>
<gene>
    <name evidence="2" type="ORF">NSA47_08750</name>
</gene>
<dbReference type="EMBL" id="JANKAS010000006">
    <property type="protein sequence ID" value="MCR1899069.1"/>
    <property type="molecule type" value="Genomic_DNA"/>
</dbReference>
<proteinExistence type="predicted"/>
<evidence type="ECO:0000313" key="3">
    <source>
        <dbReference type="Proteomes" id="UP001205748"/>
    </source>
</evidence>
<accession>A0AAE3L2Q8</accession>
<evidence type="ECO:0000256" key="1">
    <source>
        <dbReference type="SAM" id="SignalP"/>
    </source>
</evidence>
<keyword evidence="1" id="KW-0732">Signal</keyword>
<evidence type="ECO:0008006" key="4">
    <source>
        <dbReference type="Google" id="ProtNLM"/>
    </source>
</evidence>